<reference evidence="2" key="2">
    <citation type="submission" date="2023-05" db="EMBL/GenBank/DDBJ databases">
        <authorList>
            <consortium name="Lawrence Berkeley National Laboratory"/>
            <person name="Steindorff A."/>
            <person name="Hensen N."/>
            <person name="Bonometti L."/>
            <person name="Westerberg I."/>
            <person name="Brannstrom I.O."/>
            <person name="Guillou S."/>
            <person name="Cros-Aarteil S."/>
            <person name="Calhoun S."/>
            <person name="Haridas S."/>
            <person name="Kuo A."/>
            <person name="Mondo S."/>
            <person name="Pangilinan J."/>
            <person name="Riley R."/>
            <person name="Labutti K."/>
            <person name="Andreopoulos B."/>
            <person name="Lipzen A."/>
            <person name="Chen C."/>
            <person name="Yanf M."/>
            <person name="Daum C."/>
            <person name="Ng V."/>
            <person name="Clum A."/>
            <person name="Ohm R."/>
            <person name="Martin F."/>
            <person name="Silar P."/>
            <person name="Natvig D."/>
            <person name="Lalanne C."/>
            <person name="Gautier V."/>
            <person name="Ament-Velasquez S.L."/>
            <person name="Kruys A."/>
            <person name="Hutchinson M.I."/>
            <person name="Powell A.J."/>
            <person name="Barry K."/>
            <person name="Miller A.N."/>
            <person name="Grigoriev I.V."/>
            <person name="Debuchy R."/>
            <person name="Gladieux P."/>
            <person name="Thoren M.H."/>
            <person name="Johannesson H."/>
        </authorList>
    </citation>
    <scope>NUCLEOTIDE SEQUENCE</scope>
    <source>
        <strain evidence="2">PSN243</strain>
    </source>
</reference>
<dbReference type="EMBL" id="MU866009">
    <property type="protein sequence ID" value="KAK4442695.1"/>
    <property type="molecule type" value="Genomic_DNA"/>
</dbReference>
<comment type="caution">
    <text evidence="2">The sequence shown here is derived from an EMBL/GenBank/DDBJ whole genome shotgun (WGS) entry which is preliminary data.</text>
</comment>
<dbReference type="Proteomes" id="UP001321760">
    <property type="component" value="Unassembled WGS sequence"/>
</dbReference>
<gene>
    <name evidence="2" type="ORF">QBC34DRAFT_418317</name>
</gene>
<dbReference type="AlphaFoldDB" id="A0AAV9G3T6"/>
<feature type="domain" description="Mtf2-like C-terminal" evidence="1">
    <location>
        <begin position="258"/>
        <end position="418"/>
    </location>
</feature>
<dbReference type="GO" id="GO:0005739">
    <property type="term" value="C:mitochondrion"/>
    <property type="evidence" value="ECO:0007669"/>
    <property type="project" value="InterPro"/>
</dbReference>
<evidence type="ECO:0000259" key="1">
    <source>
        <dbReference type="Pfam" id="PF19189"/>
    </source>
</evidence>
<organism evidence="2 3">
    <name type="scientific">Podospora aff. communis PSN243</name>
    <dbReference type="NCBI Taxonomy" id="3040156"/>
    <lineage>
        <taxon>Eukaryota</taxon>
        <taxon>Fungi</taxon>
        <taxon>Dikarya</taxon>
        <taxon>Ascomycota</taxon>
        <taxon>Pezizomycotina</taxon>
        <taxon>Sordariomycetes</taxon>
        <taxon>Sordariomycetidae</taxon>
        <taxon>Sordariales</taxon>
        <taxon>Podosporaceae</taxon>
        <taxon>Podospora</taxon>
    </lineage>
</organism>
<dbReference type="PANTHER" id="PTHR39468:SF1">
    <property type="entry name" value="MTF2-LIKE C-TERMINAL DOMAIN-CONTAINING PROTEIN"/>
    <property type="match status" value="1"/>
</dbReference>
<dbReference type="Pfam" id="PF19189">
    <property type="entry name" value="Mtf2"/>
    <property type="match status" value="1"/>
</dbReference>
<keyword evidence="3" id="KW-1185">Reference proteome</keyword>
<accession>A0AAV9G3T6</accession>
<dbReference type="InterPro" id="IPR040009">
    <property type="entry name" value="Mtf2/C5D6.12-like"/>
</dbReference>
<protein>
    <recommendedName>
        <fullName evidence="1">Mtf2-like C-terminal domain-containing protein</fullName>
    </recommendedName>
</protein>
<proteinExistence type="predicted"/>
<evidence type="ECO:0000313" key="2">
    <source>
        <dbReference type="EMBL" id="KAK4442695.1"/>
    </source>
</evidence>
<dbReference type="PANTHER" id="PTHR39468">
    <property type="entry name" value="CHROMOSOME 7, WHOLE GENOME SHOTGUN SEQUENCE"/>
    <property type="match status" value="1"/>
</dbReference>
<name>A0AAV9G3T6_9PEZI</name>
<dbReference type="InterPro" id="IPR043837">
    <property type="entry name" value="Mtf2-like_C"/>
</dbReference>
<evidence type="ECO:0000313" key="3">
    <source>
        <dbReference type="Proteomes" id="UP001321760"/>
    </source>
</evidence>
<sequence>MSTTLLPFLYQTRTIQRLSQTRVSTPALRAFFHATAAPSAQRRKTSPRAGSAIPFEFPPGSEHLNPNFSIGDIPRGHQPTITPSERSTFAKIFEEIAARGKSPAQSTLPASLIDAAIQPPGAEQPPADGSAESHHNAIGVILKDAAAAQSGSWRPALQPFSQNHLVGQMTAAADPMKALMRFPPALREAARAAFSALESERPRDAAPVEVGAEDIAEGEGAVKKGAKKKKVKAKSTEAKTAVSPLMVGIDLEQQRAAERERVEKKMQEAETDFALWDVLEREVFSIVPKLGLSDGSKEEKLGGKKPAAKAPEKTLSMNIHGALYPLYLQTAVRLMDGGFARSSPLTLNILPRIKALGLSSYLLGVSTSFYNTLAWVHWYRHGDAQAVLHLLEEMRHAGLLCDSETLAIVHNISQVFQRSASGDAGPFLQEVVSLPEYEFAIGPQIEHWMKAIRAQMFEQEQLDAERR</sequence>
<reference evidence="2" key="1">
    <citation type="journal article" date="2023" name="Mol. Phylogenet. Evol.">
        <title>Genome-scale phylogeny and comparative genomics of the fungal order Sordariales.</title>
        <authorList>
            <person name="Hensen N."/>
            <person name="Bonometti L."/>
            <person name="Westerberg I."/>
            <person name="Brannstrom I.O."/>
            <person name="Guillou S."/>
            <person name="Cros-Aarteil S."/>
            <person name="Calhoun S."/>
            <person name="Haridas S."/>
            <person name="Kuo A."/>
            <person name="Mondo S."/>
            <person name="Pangilinan J."/>
            <person name="Riley R."/>
            <person name="LaButti K."/>
            <person name="Andreopoulos B."/>
            <person name="Lipzen A."/>
            <person name="Chen C."/>
            <person name="Yan M."/>
            <person name="Daum C."/>
            <person name="Ng V."/>
            <person name="Clum A."/>
            <person name="Steindorff A."/>
            <person name="Ohm R.A."/>
            <person name="Martin F."/>
            <person name="Silar P."/>
            <person name="Natvig D.O."/>
            <person name="Lalanne C."/>
            <person name="Gautier V."/>
            <person name="Ament-Velasquez S.L."/>
            <person name="Kruys A."/>
            <person name="Hutchinson M.I."/>
            <person name="Powell A.J."/>
            <person name="Barry K."/>
            <person name="Miller A.N."/>
            <person name="Grigoriev I.V."/>
            <person name="Debuchy R."/>
            <person name="Gladieux P."/>
            <person name="Hiltunen Thoren M."/>
            <person name="Johannesson H."/>
        </authorList>
    </citation>
    <scope>NUCLEOTIDE SEQUENCE</scope>
    <source>
        <strain evidence="2">PSN243</strain>
    </source>
</reference>